<name>A0ABP8UPD8_9ACTN</name>
<comment type="caution">
    <text evidence="2">The sequence shown here is derived from an EMBL/GenBank/DDBJ whole genome shotgun (WGS) entry which is preliminary data.</text>
</comment>
<sequence length="191" mass="19932">MLGAAADIMRGAPAVGSDGRAAADPSDQSAVTLYLALLQDRLPVYARVMKDLGTRVGKGDVTDNLAPAAQATIGFYTGILTAKVSVFANPDQLMRLRQVFQTHDLGPQAAYDAVARYLAGERELGRIAPDVDCTAAAQLLLGACLNHVFMKMLLGEAPAEDAYIAQIIAGLRLGHRPACSLAEGTAPDPAG</sequence>
<dbReference type="Gene3D" id="1.10.357.10">
    <property type="entry name" value="Tetracycline Repressor, domain 2"/>
    <property type="match status" value="1"/>
</dbReference>
<dbReference type="Proteomes" id="UP001501442">
    <property type="component" value="Unassembled WGS sequence"/>
</dbReference>
<feature type="domain" description="Transcriptional regulator TetR C-terminal Proteobacteria type" evidence="1">
    <location>
        <begin position="103"/>
        <end position="169"/>
    </location>
</feature>
<dbReference type="Pfam" id="PF14246">
    <property type="entry name" value="TetR_C_7"/>
    <property type="match status" value="1"/>
</dbReference>
<dbReference type="InterPro" id="IPR036271">
    <property type="entry name" value="Tet_transcr_reg_TetR-rel_C_sf"/>
</dbReference>
<accession>A0ABP8UPD8</accession>
<organism evidence="2 3">
    <name type="scientific">Actinoallomurus vinaceus</name>
    <dbReference type="NCBI Taxonomy" id="1080074"/>
    <lineage>
        <taxon>Bacteria</taxon>
        <taxon>Bacillati</taxon>
        <taxon>Actinomycetota</taxon>
        <taxon>Actinomycetes</taxon>
        <taxon>Streptosporangiales</taxon>
        <taxon>Thermomonosporaceae</taxon>
        <taxon>Actinoallomurus</taxon>
    </lineage>
</organism>
<keyword evidence="3" id="KW-1185">Reference proteome</keyword>
<evidence type="ECO:0000313" key="2">
    <source>
        <dbReference type="EMBL" id="GAA4636960.1"/>
    </source>
</evidence>
<reference evidence="3" key="1">
    <citation type="journal article" date="2019" name="Int. J. Syst. Evol. Microbiol.">
        <title>The Global Catalogue of Microorganisms (GCM) 10K type strain sequencing project: providing services to taxonomists for standard genome sequencing and annotation.</title>
        <authorList>
            <consortium name="The Broad Institute Genomics Platform"/>
            <consortium name="The Broad Institute Genome Sequencing Center for Infectious Disease"/>
            <person name="Wu L."/>
            <person name="Ma J."/>
        </authorList>
    </citation>
    <scope>NUCLEOTIDE SEQUENCE [LARGE SCALE GENOMIC DNA]</scope>
    <source>
        <strain evidence="3">JCM 17939</strain>
    </source>
</reference>
<protein>
    <submittedName>
        <fullName evidence="2">TetR/AcrR family transcriptional regulator</fullName>
    </submittedName>
</protein>
<dbReference type="SUPFAM" id="SSF48498">
    <property type="entry name" value="Tetracyclin repressor-like, C-terminal domain"/>
    <property type="match status" value="1"/>
</dbReference>
<dbReference type="EMBL" id="BAABHK010000018">
    <property type="protein sequence ID" value="GAA4636960.1"/>
    <property type="molecule type" value="Genomic_DNA"/>
</dbReference>
<dbReference type="InterPro" id="IPR039536">
    <property type="entry name" value="TetR_C_Proteobacteria"/>
</dbReference>
<evidence type="ECO:0000313" key="3">
    <source>
        <dbReference type="Proteomes" id="UP001501442"/>
    </source>
</evidence>
<evidence type="ECO:0000259" key="1">
    <source>
        <dbReference type="Pfam" id="PF14246"/>
    </source>
</evidence>
<gene>
    <name evidence="2" type="ORF">GCM10023196_088890</name>
</gene>
<proteinExistence type="predicted"/>